<name>A0AA39PFA4_9AGAR</name>
<evidence type="ECO:0000313" key="2">
    <source>
        <dbReference type="EMBL" id="KAK0482721.1"/>
    </source>
</evidence>
<sequence length="91" mass="10786">MPPRCLLCFLMQCRSISTGHAERPENCIKYSMFPEGAPYRCYRTSARGRERKIMILHHDKLGVHSIWECWWPRKYCLLPSLSLAEQPFSRL</sequence>
<dbReference type="Proteomes" id="UP001175227">
    <property type="component" value="Unassembled WGS sequence"/>
</dbReference>
<keyword evidence="1" id="KW-0732">Signal</keyword>
<evidence type="ECO:0008006" key="4">
    <source>
        <dbReference type="Google" id="ProtNLM"/>
    </source>
</evidence>
<gene>
    <name evidence="2" type="ORF">IW261DRAFT_1050947</name>
</gene>
<evidence type="ECO:0000256" key="1">
    <source>
        <dbReference type="SAM" id="SignalP"/>
    </source>
</evidence>
<reference evidence="2" key="1">
    <citation type="submission" date="2023-06" db="EMBL/GenBank/DDBJ databases">
        <authorList>
            <consortium name="Lawrence Berkeley National Laboratory"/>
            <person name="Ahrendt S."/>
            <person name="Sahu N."/>
            <person name="Indic B."/>
            <person name="Wong-Bajracharya J."/>
            <person name="Merenyi Z."/>
            <person name="Ke H.-M."/>
            <person name="Monk M."/>
            <person name="Kocsube S."/>
            <person name="Drula E."/>
            <person name="Lipzen A."/>
            <person name="Balint B."/>
            <person name="Henrissat B."/>
            <person name="Andreopoulos B."/>
            <person name="Martin F.M."/>
            <person name="Harder C.B."/>
            <person name="Rigling D."/>
            <person name="Ford K.L."/>
            <person name="Foster G.D."/>
            <person name="Pangilinan J."/>
            <person name="Papanicolaou A."/>
            <person name="Barry K."/>
            <person name="LaButti K."/>
            <person name="Viragh M."/>
            <person name="Koriabine M."/>
            <person name="Yan M."/>
            <person name="Riley R."/>
            <person name="Champramary S."/>
            <person name="Plett K.L."/>
            <person name="Tsai I.J."/>
            <person name="Slot J."/>
            <person name="Sipos G."/>
            <person name="Plett J."/>
            <person name="Nagy L.G."/>
            <person name="Grigoriev I.V."/>
        </authorList>
    </citation>
    <scope>NUCLEOTIDE SEQUENCE</scope>
    <source>
        <strain evidence="2">ICMP 16352</strain>
    </source>
</reference>
<keyword evidence="3" id="KW-1185">Reference proteome</keyword>
<proteinExistence type="predicted"/>
<organism evidence="2 3">
    <name type="scientific">Armillaria novae-zelandiae</name>
    <dbReference type="NCBI Taxonomy" id="153914"/>
    <lineage>
        <taxon>Eukaryota</taxon>
        <taxon>Fungi</taxon>
        <taxon>Dikarya</taxon>
        <taxon>Basidiomycota</taxon>
        <taxon>Agaricomycotina</taxon>
        <taxon>Agaricomycetes</taxon>
        <taxon>Agaricomycetidae</taxon>
        <taxon>Agaricales</taxon>
        <taxon>Marasmiineae</taxon>
        <taxon>Physalacriaceae</taxon>
        <taxon>Armillaria</taxon>
    </lineage>
</organism>
<feature type="signal peptide" evidence="1">
    <location>
        <begin position="1"/>
        <end position="21"/>
    </location>
</feature>
<evidence type="ECO:0000313" key="3">
    <source>
        <dbReference type="Proteomes" id="UP001175227"/>
    </source>
</evidence>
<dbReference type="EMBL" id="JAUEPR010000007">
    <property type="protein sequence ID" value="KAK0482721.1"/>
    <property type="molecule type" value="Genomic_DNA"/>
</dbReference>
<protein>
    <recommendedName>
        <fullName evidence="4">Secreted protein</fullName>
    </recommendedName>
</protein>
<feature type="chain" id="PRO_5041308600" description="Secreted protein" evidence="1">
    <location>
        <begin position="22"/>
        <end position="91"/>
    </location>
</feature>
<comment type="caution">
    <text evidence="2">The sequence shown here is derived from an EMBL/GenBank/DDBJ whole genome shotgun (WGS) entry which is preliminary data.</text>
</comment>
<dbReference type="AlphaFoldDB" id="A0AA39PFA4"/>
<accession>A0AA39PFA4</accession>